<dbReference type="Proteomes" id="UP000501253">
    <property type="component" value="Chromosome"/>
</dbReference>
<dbReference type="AlphaFoldDB" id="A0A6H1WUF1"/>
<feature type="domain" description="GGDEF" evidence="3">
    <location>
        <begin position="80"/>
        <end position="221"/>
    </location>
</feature>
<dbReference type="InterPro" id="IPR000160">
    <property type="entry name" value="GGDEF_dom"/>
</dbReference>
<dbReference type="KEGG" id="tmai:FVE67_08510"/>
<dbReference type="PANTHER" id="PTHR36528:SF1">
    <property type="entry name" value="CRISPR SYSTEM SINGLE-STRAND-SPECIFIC DEOXYRIBONUCLEASE CAS10_CSM1 (SUBTYPE III-A)"/>
    <property type="match status" value="1"/>
</dbReference>
<keyword evidence="5" id="KW-1185">Reference proteome</keyword>
<dbReference type="NCBIfam" id="TIGR02578">
    <property type="entry name" value="cas_TM1811_Csm1"/>
    <property type="match status" value="1"/>
</dbReference>
<keyword evidence="1" id="KW-0547">Nucleotide-binding</keyword>
<name>A0A6H1WUF1_9BACT</name>
<dbReference type="InterPro" id="IPR054767">
    <property type="entry name" value="Cas10-Cmr2_palm2"/>
</dbReference>
<protein>
    <recommendedName>
        <fullName evidence="3">GGDEF domain-containing protein</fullName>
    </recommendedName>
</protein>
<proteinExistence type="predicted"/>
<organism evidence="4 5">
    <name type="scientific">Thermosulfurimonas marina</name>
    <dbReference type="NCBI Taxonomy" id="2047767"/>
    <lineage>
        <taxon>Bacteria</taxon>
        <taxon>Pseudomonadati</taxon>
        <taxon>Thermodesulfobacteriota</taxon>
        <taxon>Thermodesulfobacteria</taxon>
        <taxon>Thermodesulfobacteriales</taxon>
        <taxon>Thermodesulfobacteriaceae</taxon>
        <taxon>Thermosulfurimonas</taxon>
    </lineage>
</organism>
<evidence type="ECO:0000313" key="4">
    <source>
        <dbReference type="EMBL" id="QJA06827.1"/>
    </source>
</evidence>
<reference evidence="4 5" key="1">
    <citation type="submission" date="2019-08" db="EMBL/GenBank/DDBJ databases">
        <title>Complete genome sequence of Thermosulfurimonas marina SU872T, an anaerobic thermophilic chemolithoautotrophic bacterium isolated from a shallow marine hydrothermal vent.</title>
        <authorList>
            <person name="Allioux M."/>
            <person name="Jebbar M."/>
            <person name="Slobodkina G."/>
            <person name="Slobodkin A."/>
            <person name="Moalic Y."/>
            <person name="Frolova A."/>
            <person name="Shao Z."/>
            <person name="Alain K."/>
        </authorList>
    </citation>
    <scope>NUCLEOTIDE SEQUENCE [LARGE SCALE GENOMIC DNA]</scope>
    <source>
        <strain evidence="4 5">SU872</strain>
    </source>
</reference>
<gene>
    <name evidence="4" type="ORF">FVE67_08510</name>
</gene>
<sequence>MNITEDGALPVGATFLPLNGYVPVFREEDRYDRRYLVGERGKSEGLSLIDQVEVGSPKTFHHLAQLALSQKDQDEFYGLPALATFKADVDNLGALFACGLPRKLFTLSRLSTMSRQLHNFFTVYLPYALAREAKGAFRNVYTVFAGGDDLFLIGPWTEIRDLALFLRHKFREYVCENSKIHFSAGIVLHKPYTPVDLLARKSEEALSSAKKDKNRVTMFGVVVPWEEFEELRKIEEKLEQWTEEGCLSRGSLYRLNELAFMAAEEICLLTRTQIPLSRLRCLKWRAFLRYFLVRQLERAKGCPQKYESLVFDLAQWLDTYREAFIIALWPLLYRTRKQRVKGGAYGLGGKDLERQSQRAD</sequence>
<dbReference type="InterPro" id="IPR043128">
    <property type="entry name" value="Rev_trsase/Diguanyl_cyclase"/>
</dbReference>
<dbReference type="RefSeq" id="WP_168720177.1">
    <property type="nucleotide sequence ID" value="NZ_CP042909.1"/>
</dbReference>
<dbReference type="Pfam" id="PF22335">
    <property type="entry name" value="Cas10-Cmr2_palm2"/>
    <property type="match status" value="1"/>
</dbReference>
<dbReference type="Gene3D" id="3.30.70.270">
    <property type="match status" value="1"/>
</dbReference>
<evidence type="ECO:0000256" key="1">
    <source>
        <dbReference type="ARBA" id="ARBA00022741"/>
    </source>
</evidence>
<dbReference type="EMBL" id="CP042909">
    <property type="protein sequence ID" value="QJA06827.1"/>
    <property type="molecule type" value="Genomic_DNA"/>
</dbReference>
<evidence type="ECO:0000313" key="5">
    <source>
        <dbReference type="Proteomes" id="UP000501253"/>
    </source>
</evidence>
<evidence type="ECO:0000259" key="3">
    <source>
        <dbReference type="PROSITE" id="PS50887"/>
    </source>
</evidence>
<dbReference type="GO" id="GO:0000166">
    <property type="term" value="F:nucleotide binding"/>
    <property type="evidence" value="ECO:0007669"/>
    <property type="project" value="UniProtKB-KW"/>
</dbReference>
<keyword evidence="2" id="KW-0051">Antiviral defense</keyword>
<dbReference type="PROSITE" id="PS50887">
    <property type="entry name" value="GGDEF"/>
    <property type="match status" value="1"/>
</dbReference>
<evidence type="ECO:0000256" key="2">
    <source>
        <dbReference type="ARBA" id="ARBA00023118"/>
    </source>
</evidence>
<dbReference type="GO" id="GO:0051607">
    <property type="term" value="P:defense response to virus"/>
    <property type="evidence" value="ECO:0007669"/>
    <property type="project" value="UniProtKB-KW"/>
</dbReference>
<dbReference type="InterPro" id="IPR052117">
    <property type="entry name" value="Cas10/Csm1_subtype-III-A"/>
</dbReference>
<dbReference type="InterPro" id="IPR013408">
    <property type="entry name" value="Cas10/Csm1"/>
</dbReference>
<accession>A0A6H1WUF1</accession>
<dbReference type="PANTHER" id="PTHR36528">
    <property type="entry name" value="CRISPR SYSTEM SINGLE-STRAND-SPECIFIC DEOXYRIBONUCLEASE CAS10/CSM1 (SUBTYPE III-A)"/>
    <property type="match status" value="1"/>
</dbReference>